<organism evidence="2 3">
    <name type="scientific">Dorcoceras hygrometricum</name>
    <dbReference type="NCBI Taxonomy" id="472368"/>
    <lineage>
        <taxon>Eukaryota</taxon>
        <taxon>Viridiplantae</taxon>
        <taxon>Streptophyta</taxon>
        <taxon>Embryophyta</taxon>
        <taxon>Tracheophyta</taxon>
        <taxon>Spermatophyta</taxon>
        <taxon>Magnoliopsida</taxon>
        <taxon>eudicotyledons</taxon>
        <taxon>Gunneridae</taxon>
        <taxon>Pentapetalae</taxon>
        <taxon>asterids</taxon>
        <taxon>lamiids</taxon>
        <taxon>Lamiales</taxon>
        <taxon>Gesneriaceae</taxon>
        <taxon>Didymocarpoideae</taxon>
        <taxon>Trichosporeae</taxon>
        <taxon>Loxocarpinae</taxon>
        <taxon>Dorcoceras</taxon>
    </lineage>
</organism>
<proteinExistence type="predicted"/>
<dbReference type="AlphaFoldDB" id="A0A2Z6ZSS8"/>
<sequence length="111" mass="12817">MRRPTMAQRSRWTRPALRGQRARRAHSCVREGGAAAHDGGPATVSKFRFFGSEKQEIRYNMAICIDQIRKTLALIPLLGIRICPPARQRKNKEIQPGDDQYEKFNNNYHHT</sequence>
<keyword evidence="3" id="KW-1185">Reference proteome</keyword>
<evidence type="ECO:0000313" key="3">
    <source>
        <dbReference type="Proteomes" id="UP000250235"/>
    </source>
</evidence>
<gene>
    <name evidence="2" type="ORF">F511_47164</name>
</gene>
<evidence type="ECO:0000256" key="1">
    <source>
        <dbReference type="SAM" id="MobiDB-lite"/>
    </source>
</evidence>
<feature type="region of interest" description="Disordered" evidence="1">
    <location>
        <begin position="86"/>
        <end position="111"/>
    </location>
</feature>
<feature type="region of interest" description="Disordered" evidence="1">
    <location>
        <begin position="1"/>
        <end position="40"/>
    </location>
</feature>
<reference evidence="2 3" key="1">
    <citation type="journal article" date="2015" name="Proc. Natl. Acad. Sci. U.S.A.">
        <title>The resurrection genome of Boea hygrometrica: A blueprint for survival of dehydration.</title>
        <authorList>
            <person name="Xiao L."/>
            <person name="Yang G."/>
            <person name="Zhang L."/>
            <person name="Yang X."/>
            <person name="Zhao S."/>
            <person name="Ji Z."/>
            <person name="Zhou Q."/>
            <person name="Hu M."/>
            <person name="Wang Y."/>
            <person name="Chen M."/>
            <person name="Xu Y."/>
            <person name="Jin H."/>
            <person name="Xiao X."/>
            <person name="Hu G."/>
            <person name="Bao F."/>
            <person name="Hu Y."/>
            <person name="Wan P."/>
            <person name="Li L."/>
            <person name="Deng X."/>
            <person name="Kuang T."/>
            <person name="Xiang C."/>
            <person name="Zhu J.K."/>
            <person name="Oliver M.J."/>
            <person name="He Y."/>
        </authorList>
    </citation>
    <scope>NUCLEOTIDE SEQUENCE [LARGE SCALE GENOMIC DNA]</scope>
    <source>
        <strain evidence="3">cv. XS01</strain>
    </source>
</reference>
<name>A0A2Z6ZSS8_9LAMI</name>
<accession>A0A2Z6ZSS8</accession>
<dbReference type="Proteomes" id="UP000250235">
    <property type="component" value="Unassembled WGS sequence"/>
</dbReference>
<protein>
    <submittedName>
        <fullName evidence="2">S-adenosyl-L-methionine Mg-protoporphyrin IX methyltranserase (ISS)</fullName>
    </submittedName>
</protein>
<dbReference type="EMBL" id="KV188138">
    <property type="protein sequence ID" value="KZT75811.1"/>
    <property type="molecule type" value="Genomic_DNA"/>
</dbReference>
<evidence type="ECO:0000313" key="2">
    <source>
        <dbReference type="EMBL" id="KZT75811.1"/>
    </source>
</evidence>